<comment type="caution">
    <text evidence="1">The sequence shown here is derived from an EMBL/GenBank/DDBJ whole genome shotgun (WGS) entry which is preliminary data.</text>
</comment>
<proteinExistence type="predicted"/>
<reference evidence="1" key="1">
    <citation type="submission" date="2021-06" db="EMBL/GenBank/DDBJ databases">
        <authorList>
            <person name="Kallberg Y."/>
            <person name="Tangrot J."/>
            <person name="Rosling A."/>
        </authorList>
    </citation>
    <scope>NUCLEOTIDE SEQUENCE</scope>
    <source>
        <strain evidence="1">IA702</strain>
    </source>
</reference>
<gene>
    <name evidence="1" type="ORF">POCULU_LOCUS8390</name>
</gene>
<sequence>MYEDLLEEFVGCQKEGQAAEQIIRRFGSYLGRQLDEKSVELLQIHRERCKEGSALEIIRKCLEKQIETSCCLGNGEDVNIKLNGVGVRFTIDRHMGMLLRDYLVIRNNGEVVLDFKDGGGRSLQIEPGRKEVIPGPVTLTYSINNIRYTYYLALTTRTSSSIQVKSYGGTHSLLDECQDGAVLFYKNNWNPLLSNHSMRQLSYRRTHDETQRRFDVSQSDI</sequence>
<dbReference type="OrthoDB" id="10640685at2759"/>
<name>A0A9N9GM35_9GLOM</name>
<dbReference type="AlphaFoldDB" id="A0A9N9GM35"/>
<keyword evidence="2" id="KW-1185">Reference proteome</keyword>
<accession>A0A9N9GM35</accession>
<evidence type="ECO:0000313" key="2">
    <source>
        <dbReference type="Proteomes" id="UP000789572"/>
    </source>
</evidence>
<dbReference type="EMBL" id="CAJVPJ010002403">
    <property type="protein sequence ID" value="CAG8620414.1"/>
    <property type="molecule type" value="Genomic_DNA"/>
</dbReference>
<protein>
    <submittedName>
        <fullName evidence="1">6671_t:CDS:1</fullName>
    </submittedName>
</protein>
<dbReference type="Proteomes" id="UP000789572">
    <property type="component" value="Unassembled WGS sequence"/>
</dbReference>
<organism evidence="1 2">
    <name type="scientific">Paraglomus occultum</name>
    <dbReference type="NCBI Taxonomy" id="144539"/>
    <lineage>
        <taxon>Eukaryota</taxon>
        <taxon>Fungi</taxon>
        <taxon>Fungi incertae sedis</taxon>
        <taxon>Mucoromycota</taxon>
        <taxon>Glomeromycotina</taxon>
        <taxon>Glomeromycetes</taxon>
        <taxon>Paraglomerales</taxon>
        <taxon>Paraglomeraceae</taxon>
        <taxon>Paraglomus</taxon>
    </lineage>
</organism>
<evidence type="ECO:0000313" key="1">
    <source>
        <dbReference type="EMBL" id="CAG8620414.1"/>
    </source>
</evidence>